<reference evidence="6 7" key="1">
    <citation type="submission" date="2014-04" db="EMBL/GenBank/DDBJ databases">
        <authorList>
            <consortium name="DOE Joint Genome Institute"/>
            <person name="Kuo A."/>
            <person name="Kohler A."/>
            <person name="Nagy L.G."/>
            <person name="Floudas D."/>
            <person name="Copeland A."/>
            <person name="Barry K.W."/>
            <person name="Cichocki N."/>
            <person name="Veneault-Fourrey C."/>
            <person name="LaButti K."/>
            <person name="Lindquist E.A."/>
            <person name="Lipzen A."/>
            <person name="Lundell T."/>
            <person name="Morin E."/>
            <person name="Murat C."/>
            <person name="Sun H."/>
            <person name="Tunlid A."/>
            <person name="Henrissat B."/>
            <person name="Grigoriev I.V."/>
            <person name="Hibbett D.S."/>
            <person name="Martin F."/>
            <person name="Nordberg H.P."/>
            <person name="Cantor M.N."/>
            <person name="Hua S.X."/>
        </authorList>
    </citation>
    <scope>NUCLEOTIDE SEQUENCE [LARGE SCALE GENOMIC DNA]</scope>
    <source>
        <strain evidence="6 7">Foug A</strain>
    </source>
</reference>
<dbReference type="SUPFAM" id="SSF52799">
    <property type="entry name" value="(Phosphotyrosine protein) phosphatases II"/>
    <property type="match status" value="1"/>
</dbReference>
<feature type="domain" description="Tyrosine-protein phosphatase" evidence="4">
    <location>
        <begin position="74"/>
        <end position="219"/>
    </location>
</feature>
<keyword evidence="2" id="KW-0904">Protein phosphatase</keyword>
<dbReference type="InterPro" id="IPR000340">
    <property type="entry name" value="Dual-sp_phosphatase_cat-dom"/>
</dbReference>
<dbReference type="InterPro" id="IPR029021">
    <property type="entry name" value="Prot-tyrosine_phosphatase-like"/>
</dbReference>
<reference evidence="7" key="2">
    <citation type="submission" date="2015-01" db="EMBL/GenBank/DDBJ databases">
        <title>Evolutionary Origins and Diversification of the Mycorrhizal Mutualists.</title>
        <authorList>
            <consortium name="DOE Joint Genome Institute"/>
            <consortium name="Mycorrhizal Genomics Consortium"/>
            <person name="Kohler A."/>
            <person name="Kuo A."/>
            <person name="Nagy L.G."/>
            <person name="Floudas D."/>
            <person name="Copeland A."/>
            <person name="Barry K.W."/>
            <person name="Cichocki N."/>
            <person name="Veneault-Fourrey C."/>
            <person name="LaButti K."/>
            <person name="Lindquist E.A."/>
            <person name="Lipzen A."/>
            <person name="Lundell T."/>
            <person name="Morin E."/>
            <person name="Murat C."/>
            <person name="Riley R."/>
            <person name="Ohm R."/>
            <person name="Sun H."/>
            <person name="Tunlid A."/>
            <person name="Henrissat B."/>
            <person name="Grigoriev I.V."/>
            <person name="Hibbett D.S."/>
            <person name="Martin F."/>
        </authorList>
    </citation>
    <scope>NUCLEOTIDE SEQUENCE [LARGE SCALE GENOMIC DNA]</scope>
    <source>
        <strain evidence="7">Foug A</strain>
    </source>
</reference>
<dbReference type="PANTHER" id="PTHR46377:SF1">
    <property type="entry name" value="DUAL SPECIFICITY PROTEIN PHOSPHATASE 19"/>
    <property type="match status" value="1"/>
</dbReference>
<dbReference type="EMBL" id="KN822084">
    <property type="protein sequence ID" value="KIM58554.1"/>
    <property type="molecule type" value="Genomic_DNA"/>
</dbReference>
<gene>
    <name evidence="6" type="ORF">SCLCIDRAFT_1218502</name>
</gene>
<name>A0A0C3DQT9_9AGAM</name>
<dbReference type="Proteomes" id="UP000053989">
    <property type="component" value="Unassembled WGS sequence"/>
</dbReference>
<evidence type="ECO:0000313" key="7">
    <source>
        <dbReference type="Proteomes" id="UP000053989"/>
    </source>
</evidence>
<dbReference type="GO" id="GO:0008579">
    <property type="term" value="F:JUN kinase phosphatase activity"/>
    <property type="evidence" value="ECO:0007669"/>
    <property type="project" value="TreeGrafter"/>
</dbReference>
<keyword evidence="1" id="KW-0378">Hydrolase</keyword>
<feature type="domain" description="Tyrosine specific protein phosphatases" evidence="5">
    <location>
        <begin position="132"/>
        <end position="197"/>
    </location>
</feature>
<sequence>MPRLGRLSISTHAPHTSGHNAVSLPSATLTPAPATAPASLSLSTLAMPGVPTATTSTWPPTSPISRETPYALRAPSASEIFPRLYVSDLAFAENPSHLRSLGITHVLSAMCGHVVVPRSILVQHLQCELEDLPFAELVAKLPGTTMFLRDALRDPAARVLVHCVEGVSRSTSVVCAYLIAEYGYSPSQAIQYVKSRRRSAEPNFGFVQQLHEYADKLRR</sequence>
<proteinExistence type="predicted"/>
<dbReference type="Gene3D" id="3.90.190.10">
    <property type="entry name" value="Protein tyrosine phosphatase superfamily"/>
    <property type="match status" value="1"/>
</dbReference>
<dbReference type="PANTHER" id="PTHR46377">
    <property type="entry name" value="DUAL SPECIFICITY PROTEIN PHOSPHATASE 19"/>
    <property type="match status" value="1"/>
</dbReference>
<dbReference type="PROSITE" id="PS00383">
    <property type="entry name" value="TYR_PHOSPHATASE_1"/>
    <property type="match status" value="1"/>
</dbReference>
<dbReference type="InParanoid" id="A0A0C3DQT9"/>
<organism evidence="6 7">
    <name type="scientific">Scleroderma citrinum Foug A</name>
    <dbReference type="NCBI Taxonomy" id="1036808"/>
    <lineage>
        <taxon>Eukaryota</taxon>
        <taxon>Fungi</taxon>
        <taxon>Dikarya</taxon>
        <taxon>Basidiomycota</taxon>
        <taxon>Agaricomycotina</taxon>
        <taxon>Agaricomycetes</taxon>
        <taxon>Agaricomycetidae</taxon>
        <taxon>Boletales</taxon>
        <taxon>Sclerodermatineae</taxon>
        <taxon>Sclerodermataceae</taxon>
        <taxon>Scleroderma</taxon>
    </lineage>
</organism>
<dbReference type="PROSITE" id="PS50054">
    <property type="entry name" value="TYR_PHOSPHATASE_DUAL"/>
    <property type="match status" value="1"/>
</dbReference>
<dbReference type="PRINTS" id="PR01908">
    <property type="entry name" value="ADSPHPHTASE"/>
</dbReference>
<dbReference type="InterPro" id="IPR016130">
    <property type="entry name" value="Tyr_Pase_AS"/>
</dbReference>
<feature type="region of interest" description="Disordered" evidence="3">
    <location>
        <begin position="1"/>
        <end position="28"/>
    </location>
</feature>
<dbReference type="OrthoDB" id="10252009at2759"/>
<dbReference type="PROSITE" id="PS50056">
    <property type="entry name" value="TYR_PHOSPHATASE_2"/>
    <property type="match status" value="1"/>
</dbReference>
<dbReference type="CDD" id="cd14498">
    <property type="entry name" value="DSP"/>
    <property type="match status" value="1"/>
</dbReference>
<dbReference type="InterPro" id="IPR000387">
    <property type="entry name" value="Tyr_Pase_dom"/>
</dbReference>
<dbReference type="AlphaFoldDB" id="A0A0C3DQT9"/>
<feature type="compositionally biased region" description="Polar residues" evidence="3">
    <location>
        <begin position="8"/>
        <end position="20"/>
    </location>
</feature>
<dbReference type="SMART" id="SM00195">
    <property type="entry name" value="DSPc"/>
    <property type="match status" value="1"/>
</dbReference>
<evidence type="ECO:0000259" key="4">
    <source>
        <dbReference type="PROSITE" id="PS50054"/>
    </source>
</evidence>
<dbReference type="GO" id="GO:0005737">
    <property type="term" value="C:cytoplasm"/>
    <property type="evidence" value="ECO:0007669"/>
    <property type="project" value="TreeGrafter"/>
</dbReference>
<keyword evidence="7" id="KW-1185">Reference proteome</keyword>
<dbReference type="InterPro" id="IPR020422">
    <property type="entry name" value="TYR_PHOSPHATASE_DUAL_dom"/>
</dbReference>
<dbReference type="HOGENOM" id="CLU_027074_9_2_1"/>
<evidence type="ECO:0000256" key="2">
    <source>
        <dbReference type="ARBA" id="ARBA00022912"/>
    </source>
</evidence>
<evidence type="ECO:0000259" key="5">
    <source>
        <dbReference type="PROSITE" id="PS50056"/>
    </source>
</evidence>
<protein>
    <submittedName>
        <fullName evidence="6">Uncharacterized protein</fullName>
    </submittedName>
</protein>
<evidence type="ECO:0000256" key="1">
    <source>
        <dbReference type="ARBA" id="ARBA00022801"/>
    </source>
</evidence>
<evidence type="ECO:0000256" key="3">
    <source>
        <dbReference type="SAM" id="MobiDB-lite"/>
    </source>
</evidence>
<dbReference type="STRING" id="1036808.A0A0C3DQT9"/>
<dbReference type="Pfam" id="PF00782">
    <property type="entry name" value="DSPc"/>
    <property type="match status" value="1"/>
</dbReference>
<accession>A0A0C3DQT9</accession>
<evidence type="ECO:0000313" key="6">
    <source>
        <dbReference type="EMBL" id="KIM58554.1"/>
    </source>
</evidence>